<dbReference type="InterPro" id="IPR038591">
    <property type="entry name" value="NolW-like_sf"/>
</dbReference>
<evidence type="ECO:0000256" key="2">
    <source>
        <dbReference type="ARBA" id="ARBA00022729"/>
    </source>
</evidence>
<dbReference type="InterPro" id="IPR050810">
    <property type="entry name" value="Bact_Secretion_Sys_Channel"/>
</dbReference>
<comment type="similarity">
    <text evidence="4">Belongs to the bacterial secretin family.</text>
</comment>
<comment type="subcellular location">
    <subcellularLocation>
        <location evidence="5">Cell outer membrane</location>
    </subcellularLocation>
    <subcellularLocation>
        <location evidence="1">Membrane</location>
    </subcellularLocation>
</comment>
<dbReference type="EMBL" id="CP046617">
    <property type="protein sequence ID" value="WCM39080.1"/>
    <property type="molecule type" value="Genomic_DNA"/>
</dbReference>
<keyword evidence="2 6" id="KW-0732">Signal</keyword>
<protein>
    <submittedName>
        <fullName evidence="9">Type II secretion system protein GspD</fullName>
    </submittedName>
</protein>
<evidence type="ECO:0000256" key="5">
    <source>
        <dbReference type="RuleBase" id="RU004004"/>
    </source>
</evidence>
<keyword evidence="5" id="KW-0813">Transport</keyword>
<name>A0ABY7RMZ7_9DEIN</name>
<dbReference type="PANTHER" id="PTHR30332">
    <property type="entry name" value="PROBABLE GENERAL SECRETION PATHWAY PROTEIN D"/>
    <property type="match status" value="1"/>
</dbReference>
<proteinExistence type="inferred from homology"/>
<gene>
    <name evidence="9" type="ORF">GO600_02585</name>
</gene>
<dbReference type="Pfam" id="PF03958">
    <property type="entry name" value="Secretin_N"/>
    <property type="match status" value="2"/>
</dbReference>
<keyword evidence="3" id="KW-0472">Membrane</keyword>
<dbReference type="Proteomes" id="UP001317488">
    <property type="component" value="Chromosome"/>
</dbReference>
<evidence type="ECO:0000256" key="1">
    <source>
        <dbReference type="ARBA" id="ARBA00004370"/>
    </source>
</evidence>
<reference evidence="9 10" key="1">
    <citation type="submission" date="2019-12" db="EMBL/GenBank/DDBJ databases">
        <authorList>
            <person name="An T."/>
        </authorList>
    </citation>
    <scope>NUCLEOTIDE SEQUENCE [LARGE SCALE GENOMIC DNA]</scope>
    <source>
        <strain evidence="9 10">JCM 19900</strain>
    </source>
</reference>
<evidence type="ECO:0000259" key="7">
    <source>
        <dbReference type="Pfam" id="PF00263"/>
    </source>
</evidence>
<feature type="domain" description="NolW-like" evidence="8">
    <location>
        <begin position="394"/>
        <end position="453"/>
    </location>
</feature>
<accession>A0ABY7RMZ7</accession>
<dbReference type="Gene3D" id="3.30.1370.120">
    <property type="match status" value="1"/>
</dbReference>
<dbReference type="InterPro" id="IPR004846">
    <property type="entry name" value="T2SS/T3SS_dom"/>
</dbReference>
<evidence type="ECO:0000259" key="8">
    <source>
        <dbReference type="Pfam" id="PF03958"/>
    </source>
</evidence>
<organism evidence="9 10">
    <name type="scientific">Thermus antranikianii</name>
    <dbReference type="NCBI Taxonomy" id="88190"/>
    <lineage>
        <taxon>Bacteria</taxon>
        <taxon>Thermotogati</taxon>
        <taxon>Deinococcota</taxon>
        <taxon>Deinococci</taxon>
        <taxon>Thermales</taxon>
        <taxon>Thermaceae</taxon>
        <taxon>Thermus</taxon>
    </lineage>
</organism>
<sequence>MRTALMKLVIPGLLALGMGALAGSLPQEPRFDAKVDLKISENQVRAGFTLPLDVVLEALARSVGLQPLIYRAYDASGDPAKAQPPLPNIKLDFQGKPFREVWDLLFATYGTQFNLDYLLLPPDVVVVAPTQVITALVDAPSRTGAMERKPYLVAIPEIAYRRTETDAQGQVRTVVNIDGAKGWVQNDLLPFLSREASGLSVNWIVVEEGGRLRALLSVLATPEQHIRFSDILQRAGIDFRPLPALTLPKPRVERTYVVAHATFPEILAFLQGRVPGAQISVVPTDPKRALITATEEDHARIAELLKVADVPKPTPVVRRVYTLQNLTFQEAQERLKPVLERELKGARLEGVPGNPKALLLEATEADQAFFAEILKAADVPPQVAPPTQEATVRRLYPLRFADAEKVASFLAREVPGIVVQTVPGQPVLSVRGTEKQLSEVENLLAQIDRAPEQGPPILQRSYQLSNAKAADLAKVLQEALQARQAQAPQGQARPQGPTRQATVVADERTNTLIVTGTQEDLALVEGLIPKLDQAVPQVNLRVRIQEVQSNFSRNLGLKWNTIAGGNVAASILDTGLSLIFDSTRSLAALNIIATLEALQRQGLSRALRDVNQTVLNNQTARLQSGETFLIRRVVGDRVERVPFDIGIIVEVTPQITADGQILLNIKAEVSGNVQRNPVDGDVDRFTKQVVTTTLRVRDGQTVVLGGLTSQENNQVQQGVPLLMDIPLIGELFKQRTQETTDRELLVVITADIVKETASR</sequence>
<evidence type="ECO:0000313" key="10">
    <source>
        <dbReference type="Proteomes" id="UP001317488"/>
    </source>
</evidence>
<feature type="domain" description="NolW-like" evidence="8">
    <location>
        <begin position="460"/>
        <end position="537"/>
    </location>
</feature>
<feature type="chain" id="PRO_5045465874" evidence="6">
    <location>
        <begin position="23"/>
        <end position="759"/>
    </location>
</feature>
<keyword evidence="10" id="KW-1185">Reference proteome</keyword>
<feature type="signal peptide" evidence="6">
    <location>
        <begin position="1"/>
        <end position="22"/>
    </location>
</feature>
<evidence type="ECO:0000313" key="9">
    <source>
        <dbReference type="EMBL" id="WCM39080.1"/>
    </source>
</evidence>
<dbReference type="PRINTS" id="PR00811">
    <property type="entry name" value="BCTERIALGSPD"/>
</dbReference>
<feature type="domain" description="Type II/III secretion system secretin-like" evidence="7">
    <location>
        <begin position="597"/>
        <end position="754"/>
    </location>
</feature>
<dbReference type="Pfam" id="PF00263">
    <property type="entry name" value="Secretin"/>
    <property type="match status" value="1"/>
</dbReference>
<evidence type="ECO:0000256" key="6">
    <source>
        <dbReference type="SAM" id="SignalP"/>
    </source>
</evidence>
<dbReference type="InterPro" id="IPR001775">
    <property type="entry name" value="GspD/PilQ"/>
</dbReference>
<evidence type="ECO:0000256" key="3">
    <source>
        <dbReference type="ARBA" id="ARBA00023136"/>
    </source>
</evidence>
<dbReference type="PANTHER" id="PTHR30332:SF17">
    <property type="entry name" value="TYPE IV PILIATION SYSTEM PROTEIN DR_0774-RELATED"/>
    <property type="match status" value="1"/>
</dbReference>
<evidence type="ECO:0000256" key="4">
    <source>
        <dbReference type="RuleBase" id="RU004003"/>
    </source>
</evidence>
<dbReference type="InterPro" id="IPR005644">
    <property type="entry name" value="NolW-like"/>
</dbReference>